<dbReference type="AlphaFoldDB" id="R7Q7F5"/>
<dbReference type="PhylomeDB" id="R7Q7F5"/>
<sequence length="118" mass="12677">MARRHFSPGHNDTGACTVHNNPIRVSYGVAAMLWGRECAESASDVLQTRGGLPAVVCSVCSARAGRVGEGVSSCRKRGRRFVRFEQYAAVRESTGLRCKPSVSHGWISAVTGKLRTDG</sequence>
<evidence type="ECO:0000313" key="2">
    <source>
        <dbReference type="Proteomes" id="UP000012073"/>
    </source>
</evidence>
<dbReference type="EMBL" id="HG001640">
    <property type="protein sequence ID" value="CDF33316.1"/>
    <property type="molecule type" value="Genomic_DNA"/>
</dbReference>
<accession>R7Q7F5</accession>
<dbReference type="RefSeq" id="XP_005713119.1">
    <property type="nucleotide sequence ID" value="XM_005713062.1"/>
</dbReference>
<reference evidence="2" key="1">
    <citation type="journal article" date="2013" name="Proc. Natl. Acad. Sci. U.S.A.">
        <title>Genome structure and metabolic features in the red seaweed Chondrus crispus shed light on evolution of the Archaeplastida.</title>
        <authorList>
            <person name="Collen J."/>
            <person name="Porcel B."/>
            <person name="Carre W."/>
            <person name="Ball S.G."/>
            <person name="Chaparro C."/>
            <person name="Tonon T."/>
            <person name="Barbeyron T."/>
            <person name="Michel G."/>
            <person name="Noel B."/>
            <person name="Valentin K."/>
            <person name="Elias M."/>
            <person name="Artiguenave F."/>
            <person name="Arun A."/>
            <person name="Aury J.M."/>
            <person name="Barbosa-Neto J.F."/>
            <person name="Bothwell J.H."/>
            <person name="Bouget F.Y."/>
            <person name="Brillet L."/>
            <person name="Cabello-Hurtado F."/>
            <person name="Capella-Gutierrez S."/>
            <person name="Charrier B."/>
            <person name="Cladiere L."/>
            <person name="Cock J.M."/>
            <person name="Coelho S.M."/>
            <person name="Colleoni C."/>
            <person name="Czjzek M."/>
            <person name="Da Silva C."/>
            <person name="Delage L."/>
            <person name="Denoeud F."/>
            <person name="Deschamps P."/>
            <person name="Dittami S.M."/>
            <person name="Gabaldon T."/>
            <person name="Gachon C.M."/>
            <person name="Groisillier A."/>
            <person name="Herve C."/>
            <person name="Jabbari K."/>
            <person name="Katinka M."/>
            <person name="Kloareg B."/>
            <person name="Kowalczyk N."/>
            <person name="Labadie K."/>
            <person name="Leblanc C."/>
            <person name="Lopez P.J."/>
            <person name="McLachlan D.H."/>
            <person name="Meslet-Cladiere L."/>
            <person name="Moustafa A."/>
            <person name="Nehr Z."/>
            <person name="Nyvall Collen P."/>
            <person name="Panaud O."/>
            <person name="Partensky F."/>
            <person name="Poulain J."/>
            <person name="Rensing S.A."/>
            <person name="Rousvoal S."/>
            <person name="Samson G."/>
            <person name="Symeonidi A."/>
            <person name="Weissenbach J."/>
            <person name="Zambounis A."/>
            <person name="Wincker P."/>
            <person name="Boyen C."/>
        </authorList>
    </citation>
    <scope>NUCLEOTIDE SEQUENCE [LARGE SCALE GENOMIC DNA]</scope>
    <source>
        <strain evidence="2">cv. Stackhouse</strain>
    </source>
</reference>
<gene>
    <name evidence="1" type="ORF">CHC_T00002122001</name>
</gene>
<evidence type="ECO:0000313" key="1">
    <source>
        <dbReference type="EMBL" id="CDF33316.1"/>
    </source>
</evidence>
<organism evidence="1 2">
    <name type="scientific">Chondrus crispus</name>
    <name type="common">Carrageen Irish moss</name>
    <name type="synonym">Polymorpha crispa</name>
    <dbReference type="NCBI Taxonomy" id="2769"/>
    <lineage>
        <taxon>Eukaryota</taxon>
        <taxon>Rhodophyta</taxon>
        <taxon>Florideophyceae</taxon>
        <taxon>Rhodymeniophycidae</taxon>
        <taxon>Gigartinales</taxon>
        <taxon>Gigartinaceae</taxon>
        <taxon>Chondrus</taxon>
    </lineage>
</organism>
<dbReference type="GeneID" id="17320833"/>
<dbReference type="KEGG" id="ccp:CHC_T00002122001"/>
<protein>
    <submittedName>
        <fullName evidence="1">Uncharacterized protein</fullName>
    </submittedName>
</protein>
<keyword evidence="2" id="KW-1185">Reference proteome</keyword>
<proteinExistence type="predicted"/>
<dbReference type="Proteomes" id="UP000012073">
    <property type="component" value="Unassembled WGS sequence"/>
</dbReference>
<name>R7Q7F5_CHOCR</name>
<dbReference type="Gramene" id="CDF33316">
    <property type="protein sequence ID" value="CDF33316"/>
    <property type="gene ID" value="CHC_T00002122001"/>
</dbReference>